<name>K3XNZ3_SETIT</name>
<evidence type="ECO:0000313" key="2">
    <source>
        <dbReference type="EnsemblPlants" id="KQL06521"/>
    </source>
</evidence>
<sequence length="73" mass="7234">MCGRSDRRPGPPAEARCERSADGWTGTGCGSGARDERNADGFAGAAAGGGHMRQGGARTASPGPAAAWSATDE</sequence>
<organism evidence="2 3">
    <name type="scientific">Setaria italica</name>
    <name type="common">Foxtail millet</name>
    <name type="synonym">Panicum italicum</name>
    <dbReference type="NCBI Taxonomy" id="4555"/>
    <lineage>
        <taxon>Eukaryota</taxon>
        <taxon>Viridiplantae</taxon>
        <taxon>Streptophyta</taxon>
        <taxon>Embryophyta</taxon>
        <taxon>Tracheophyta</taxon>
        <taxon>Spermatophyta</taxon>
        <taxon>Magnoliopsida</taxon>
        <taxon>Liliopsida</taxon>
        <taxon>Poales</taxon>
        <taxon>Poaceae</taxon>
        <taxon>PACMAD clade</taxon>
        <taxon>Panicoideae</taxon>
        <taxon>Panicodae</taxon>
        <taxon>Paniceae</taxon>
        <taxon>Cenchrinae</taxon>
        <taxon>Setaria</taxon>
    </lineage>
</organism>
<dbReference type="Gramene" id="KQL06521">
    <property type="protein sequence ID" value="KQL06521"/>
    <property type="gene ID" value="SETIT_003616mg"/>
</dbReference>
<dbReference type="EMBL" id="AGNK02003256">
    <property type="status" value="NOT_ANNOTATED_CDS"/>
    <property type="molecule type" value="Genomic_DNA"/>
</dbReference>
<dbReference type="EnsemblPlants" id="KQL06521">
    <property type="protein sequence ID" value="KQL06521"/>
    <property type="gene ID" value="SETIT_003616mg"/>
</dbReference>
<reference evidence="3" key="1">
    <citation type="journal article" date="2012" name="Nat. Biotechnol.">
        <title>Reference genome sequence of the model plant Setaria.</title>
        <authorList>
            <person name="Bennetzen J.L."/>
            <person name="Schmutz J."/>
            <person name="Wang H."/>
            <person name="Percifield R."/>
            <person name="Hawkins J."/>
            <person name="Pontaroli A.C."/>
            <person name="Estep M."/>
            <person name="Feng L."/>
            <person name="Vaughn J.N."/>
            <person name="Grimwood J."/>
            <person name="Jenkins J."/>
            <person name="Barry K."/>
            <person name="Lindquist E."/>
            <person name="Hellsten U."/>
            <person name="Deshpande S."/>
            <person name="Wang X."/>
            <person name="Wu X."/>
            <person name="Mitros T."/>
            <person name="Triplett J."/>
            <person name="Yang X."/>
            <person name="Ye C.Y."/>
            <person name="Mauro-Herrera M."/>
            <person name="Wang L."/>
            <person name="Li P."/>
            <person name="Sharma M."/>
            <person name="Sharma R."/>
            <person name="Ronald P.C."/>
            <person name="Panaud O."/>
            <person name="Kellogg E.A."/>
            <person name="Brutnell T.P."/>
            <person name="Doust A.N."/>
            <person name="Tuskan G.A."/>
            <person name="Rokhsar D."/>
            <person name="Devos K.M."/>
        </authorList>
    </citation>
    <scope>NUCLEOTIDE SEQUENCE [LARGE SCALE GENOMIC DNA]</scope>
    <source>
        <strain evidence="3">cv. Yugu1</strain>
    </source>
</reference>
<accession>K3XNZ3</accession>
<proteinExistence type="predicted"/>
<dbReference type="Proteomes" id="UP000004995">
    <property type="component" value="Unassembled WGS sequence"/>
</dbReference>
<feature type="compositionally biased region" description="Basic and acidic residues" evidence="1">
    <location>
        <begin position="1"/>
        <end position="21"/>
    </location>
</feature>
<evidence type="ECO:0000256" key="1">
    <source>
        <dbReference type="SAM" id="MobiDB-lite"/>
    </source>
</evidence>
<dbReference type="AlphaFoldDB" id="K3XNZ3"/>
<feature type="region of interest" description="Disordered" evidence="1">
    <location>
        <begin position="1"/>
        <end position="73"/>
    </location>
</feature>
<dbReference type="InParanoid" id="K3XNZ3"/>
<reference evidence="2" key="2">
    <citation type="submission" date="2018-08" db="UniProtKB">
        <authorList>
            <consortium name="EnsemblPlants"/>
        </authorList>
    </citation>
    <scope>IDENTIFICATION</scope>
    <source>
        <strain evidence="2">Yugu1</strain>
    </source>
</reference>
<keyword evidence="3" id="KW-1185">Reference proteome</keyword>
<evidence type="ECO:0000313" key="3">
    <source>
        <dbReference type="Proteomes" id="UP000004995"/>
    </source>
</evidence>
<protein>
    <submittedName>
        <fullName evidence="2">Uncharacterized protein</fullName>
    </submittedName>
</protein>
<dbReference type="HOGENOM" id="CLU_2709512_0_0_1"/>